<keyword evidence="1" id="KW-0472">Membrane</keyword>
<dbReference type="PROSITE" id="PS50887">
    <property type="entry name" value="GGDEF"/>
    <property type="match status" value="1"/>
</dbReference>
<feature type="domain" description="GGDEF" evidence="2">
    <location>
        <begin position="251"/>
        <end position="390"/>
    </location>
</feature>
<dbReference type="SMART" id="SM00267">
    <property type="entry name" value="GGDEF"/>
    <property type="match status" value="1"/>
</dbReference>
<keyword evidence="1" id="KW-0812">Transmembrane</keyword>
<dbReference type="CDD" id="cd01949">
    <property type="entry name" value="GGDEF"/>
    <property type="match status" value="1"/>
</dbReference>
<reference evidence="3 4" key="1">
    <citation type="journal article" date="2022" name="Genome Biol. Evol.">
        <title>Host diet, physiology and behaviors set the stage for Lachnospiraceae cladogenesis.</title>
        <authorList>
            <person name="Vera-Ponce De Leon A."/>
            <person name="Schneider M."/>
            <person name="Jahnes B.C."/>
            <person name="Sadowski V."/>
            <person name="Camuy-Velez L.A."/>
            <person name="Duan J."/>
            <person name="Sabree Z.L."/>
        </authorList>
    </citation>
    <scope>NUCLEOTIDE SEQUENCE [LARGE SCALE GENOMIC DNA]</scope>
    <source>
        <strain evidence="3 4">PAL113</strain>
    </source>
</reference>
<dbReference type="InterPro" id="IPR050469">
    <property type="entry name" value="Diguanylate_Cyclase"/>
</dbReference>
<proteinExistence type="predicted"/>
<dbReference type="PANTHER" id="PTHR45138">
    <property type="entry name" value="REGULATORY COMPONENTS OF SENSORY TRANSDUCTION SYSTEM"/>
    <property type="match status" value="1"/>
</dbReference>
<feature type="transmembrane region" description="Helical" evidence="1">
    <location>
        <begin position="178"/>
        <end position="201"/>
    </location>
</feature>
<dbReference type="InterPro" id="IPR043128">
    <property type="entry name" value="Rev_trsase/Diguanyl_cyclase"/>
</dbReference>
<accession>A0ABT1E7U9</accession>
<feature type="transmembrane region" description="Helical" evidence="1">
    <location>
        <begin position="63"/>
        <end position="87"/>
    </location>
</feature>
<keyword evidence="4" id="KW-1185">Reference proteome</keyword>
<comment type="caution">
    <text evidence="3">The sequence shown here is derived from an EMBL/GenBank/DDBJ whole genome shotgun (WGS) entry which is preliminary data.</text>
</comment>
<dbReference type="InterPro" id="IPR029787">
    <property type="entry name" value="Nucleotide_cyclase"/>
</dbReference>
<gene>
    <name evidence="3" type="ORF">NK125_05070</name>
</gene>
<feature type="transmembrane region" description="Helical" evidence="1">
    <location>
        <begin position="32"/>
        <end position="51"/>
    </location>
</feature>
<evidence type="ECO:0000259" key="2">
    <source>
        <dbReference type="PROSITE" id="PS50887"/>
    </source>
</evidence>
<dbReference type="SUPFAM" id="SSF55073">
    <property type="entry name" value="Nucleotide cyclase"/>
    <property type="match status" value="1"/>
</dbReference>
<feature type="transmembrane region" description="Helical" evidence="1">
    <location>
        <begin position="99"/>
        <end position="118"/>
    </location>
</feature>
<dbReference type="InterPro" id="IPR000160">
    <property type="entry name" value="GGDEF_dom"/>
</dbReference>
<dbReference type="RefSeq" id="WP_262065572.1">
    <property type="nucleotide sequence ID" value="NZ_JAMXOD010000005.1"/>
</dbReference>
<evidence type="ECO:0000313" key="3">
    <source>
        <dbReference type="EMBL" id="MCP1101786.1"/>
    </source>
</evidence>
<protein>
    <submittedName>
        <fullName evidence="3">GGDEF domain-containing protein</fullName>
    </submittedName>
</protein>
<dbReference type="Pfam" id="PF00990">
    <property type="entry name" value="GGDEF"/>
    <property type="match status" value="1"/>
</dbReference>
<dbReference type="EMBL" id="JAMZFW010000005">
    <property type="protein sequence ID" value="MCP1101786.1"/>
    <property type="molecule type" value="Genomic_DNA"/>
</dbReference>
<evidence type="ECO:0000256" key="1">
    <source>
        <dbReference type="SAM" id="Phobius"/>
    </source>
</evidence>
<feature type="transmembrane region" description="Helical" evidence="1">
    <location>
        <begin position="130"/>
        <end position="158"/>
    </location>
</feature>
<dbReference type="Gene3D" id="3.30.70.270">
    <property type="match status" value="1"/>
</dbReference>
<dbReference type="Proteomes" id="UP001523566">
    <property type="component" value="Unassembled WGS sequence"/>
</dbReference>
<organism evidence="3 4">
    <name type="scientific">Aequitasia blattaphilus</name>
    <dbReference type="NCBI Taxonomy" id="2949332"/>
    <lineage>
        <taxon>Bacteria</taxon>
        <taxon>Bacillati</taxon>
        <taxon>Bacillota</taxon>
        <taxon>Clostridia</taxon>
        <taxon>Lachnospirales</taxon>
        <taxon>Lachnospiraceae</taxon>
        <taxon>Aequitasia</taxon>
    </lineage>
</organism>
<sequence length="390" mass="44427">MTAWNYIFGTVPKEYAKEYHETKLGTNLKRTLGFSIYIIGLQILLNILNAIKPDSESYSESVVKYIVLSMVLLCVGIIYLILSILIQKKVIQNRLIVNSVPYSLLYLYVIIQMIFLYFNLHSDNGYNSYIIAIIITAFFMVTSPFESIMVILVSFVAAIAMSLDGKERFTEFVMNTDVWANVLIITALCCYMSVIIHQMYLNNFMYGVKLRESNEKLQDTARTDSLTGVWNRRGFYNILDQGKDKKEVESNAFVILMCDVDFFKRYNDRNGHLEGDACLMKVAQTLKATLEEYGGEICRYGGEEFLGYYETEDVENITDIAEKCRENIEARNMMGKRTEEDQDGGPITISIGVAAVYKGEVIDIDELIKTADGALYKAKEQGRNQVVFEG</sequence>
<keyword evidence="1" id="KW-1133">Transmembrane helix</keyword>
<evidence type="ECO:0000313" key="4">
    <source>
        <dbReference type="Proteomes" id="UP001523566"/>
    </source>
</evidence>
<name>A0ABT1E7U9_9FIRM</name>
<dbReference type="NCBIfam" id="TIGR00254">
    <property type="entry name" value="GGDEF"/>
    <property type="match status" value="1"/>
</dbReference>
<dbReference type="PANTHER" id="PTHR45138:SF9">
    <property type="entry name" value="DIGUANYLATE CYCLASE DGCM-RELATED"/>
    <property type="match status" value="1"/>
</dbReference>